<keyword evidence="5 7" id="KW-0573">Peptidoglycan synthesis</keyword>
<feature type="active site" description="Proton donor/acceptor" evidence="7">
    <location>
        <position position="162"/>
    </location>
</feature>
<organism evidence="10 11">
    <name type="scientific">Novosphingobium mangrovi</name>
    <name type="common">ex Hu et al. 2023</name>
    <dbReference type="NCBI Taxonomy" id="2930094"/>
    <lineage>
        <taxon>Bacteria</taxon>
        <taxon>Pseudomonadati</taxon>
        <taxon>Pseudomonadota</taxon>
        <taxon>Alphaproteobacteria</taxon>
        <taxon>Sphingomonadales</taxon>
        <taxon>Sphingomonadaceae</taxon>
        <taxon>Novosphingobium</taxon>
    </lineage>
</organism>
<reference evidence="10" key="1">
    <citation type="submission" date="2022-03" db="EMBL/GenBank/DDBJ databases">
        <title>Identification of a novel bacterium isolated from mangrove sediments.</title>
        <authorList>
            <person name="Pan X."/>
        </authorList>
    </citation>
    <scope>NUCLEOTIDE SEQUENCE</scope>
    <source>
        <strain evidence="10">B2637</strain>
    </source>
</reference>
<dbReference type="PROSITE" id="PS52029">
    <property type="entry name" value="LD_TPASE"/>
    <property type="match status" value="1"/>
</dbReference>
<dbReference type="InterPro" id="IPR005490">
    <property type="entry name" value="LD_TPept_cat_dom"/>
</dbReference>
<proteinExistence type="inferred from homology"/>
<evidence type="ECO:0000313" key="10">
    <source>
        <dbReference type="EMBL" id="MCJ1962641.1"/>
    </source>
</evidence>
<gene>
    <name evidence="10" type="ORF">MTR65_18295</name>
</gene>
<evidence type="ECO:0000256" key="8">
    <source>
        <dbReference type="SAM" id="MobiDB-lite"/>
    </source>
</evidence>
<dbReference type="SUPFAM" id="SSF141523">
    <property type="entry name" value="L,D-transpeptidase catalytic domain-like"/>
    <property type="match status" value="1"/>
</dbReference>
<feature type="region of interest" description="Disordered" evidence="8">
    <location>
        <begin position="26"/>
        <end position="55"/>
    </location>
</feature>
<feature type="active site" description="Nucleophile" evidence="7">
    <location>
        <position position="175"/>
    </location>
</feature>
<feature type="compositionally biased region" description="Low complexity" evidence="8">
    <location>
        <begin position="35"/>
        <end position="45"/>
    </location>
</feature>
<dbReference type="CDD" id="cd16913">
    <property type="entry name" value="YkuD_like"/>
    <property type="match status" value="1"/>
</dbReference>
<keyword evidence="3" id="KW-0808">Transferase</keyword>
<accession>A0ABT0AHF8</accession>
<dbReference type="Gene3D" id="2.40.440.10">
    <property type="entry name" value="L,D-transpeptidase catalytic domain-like"/>
    <property type="match status" value="1"/>
</dbReference>
<evidence type="ECO:0000256" key="3">
    <source>
        <dbReference type="ARBA" id="ARBA00022679"/>
    </source>
</evidence>
<name>A0ABT0AHF8_9SPHN</name>
<dbReference type="InterPro" id="IPR050979">
    <property type="entry name" value="LD-transpeptidase"/>
</dbReference>
<keyword evidence="6 7" id="KW-0961">Cell wall biogenesis/degradation</keyword>
<comment type="similarity">
    <text evidence="2">Belongs to the YkuD family.</text>
</comment>
<evidence type="ECO:0000256" key="7">
    <source>
        <dbReference type="PROSITE-ProRule" id="PRU01373"/>
    </source>
</evidence>
<evidence type="ECO:0000256" key="5">
    <source>
        <dbReference type="ARBA" id="ARBA00022984"/>
    </source>
</evidence>
<comment type="caution">
    <text evidence="10">The sequence shown here is derived from an EMBL/GenBank/DDBJ whole genome shotgun (WGS) entry which is preliminary data.</text>
</comment>
<dbReference type="EMBL" id="JALHAT010000051">
    <property type="protein sequence ID" value="MCJ1962641.1"/>
    <property type="molecule type" value="Genomic_DNA"/>
</dbReference>
<feature type="domain" description="L,D-TPase catalytic" evidence="9">
    <location>
        <begin position="90"/>
        <end position="199"/>
    </location>
</feature>
<evidence type="ECO:0000256" key="4">
    <source>
        <dbReference type="ARBA" id="ARBA00022960"/>
    </source>
</evidence>
<dbReference type="Pfam" id="PF03734">
    <property type="entry name" value="YkuD"/>
    <property type="match status" value="1"/>
</dbReference>
<comment type="pathway">
    <text evidence="1 7">Cell wall biogenesis; peptidoglycan biosynthesis.</text>
</comment>
<evidence type="ECO:0000313" key="11">
    <source>
        <dbReference type="Proteomes" id="UP001162802"/>
    </source>
</evidence>
<dbReference type="PANTHER" id="PTHR30582">
    <property type="entry name" value="L,D-TRANSPEPTIDASE"/>
    <property type="match status" value="1"/>
</dbReference>
<evidence type="ECO:0000259" key="9">
    <source>
        <dbReference type="PROSITE" id="PS52029"/>
    </source>
</evidence>
<protein>
    <submittedName>
        <fullName evidence="10">L,D-transpeptidase family protein</fullName>
    </submittedName>
</protein>
<keyword evidence="4 7" id="KW-0133">Cell shape</keyword>
<dbReference type="PANTHER" id="PTHR30582:SF2">
    <property type="entry name" value="L,D-TRANSPEPTIDASE YCIB-RELATED"/>
    <property type="match status" value="1"/>
</dbReference>
<keyword evidence="11" id="KW-1185">Reference proteome</keyword>
<dbReference type="InterPro" id="IPR038063">
    <property type="entry name" value="Transpep_catalytic_dom"/>
</dbReference>
<evidence type="ECO:0000256" key="1">
    <source>
        <dbReference type="ARBA" id="ARBA00004752"/>
    </source>
</evidence>
<evidence type="ECO:0000256" key="6">
    <source>
        <dbReference type="ARBA" id="ARBA00023316"/>
    </source>
</evidence>
<feature type="compositionally biased region" description="Pro residues" evidence="8">
    <location>
        <begin position="46"/>
        <end position="55"/>
    </location>
</feature>
<evidence type="ECO:0000256" key="2">
    <source>
        <dbReference type="ARBA" id="ARBA00005992"/>
    </source>
</evidence>
<sequence length="213" mass="22481">MSSRLLLLSGLGAIVVIGGVLTLAGRSDPAPEATPSPVEVARAEPAPAPAAPSLPAPDEPFVIKRILPIEGPIRYGEWHWDEDGVPDGPLVITVDLDARVLSVFRGGYEIGATAVLLGSQEKPTPTGVFPITEKDIDHVSNIYTGAPMPYMQRLTNDGVSLHGSKVEKGYASHGCVGMPDPFAAKLFQMTKLGDKVYITRGKQIGMGDSLVEG</sequence>
<dbReference type="RefSeq" id="WP_243802723.1">
    <property type="nucleotide sequence ID" value="NZ_JALHAT010000051.1"/>
</dbReference>
<dbReference type="Proteomes" id="UP001162802">
    <property type="component" value="Unassembled WGS sequence"/>
</dbReference>